<organism evidence="2 3">
    <name type="scientific">Nesidiocoris tenuis</name>
    <dbReference type="NCBI Taxonomy" id="355587"/>
    <lineage>
        <taxon>Eukaryota</taxon>
        <taxon>Metazoa</taxon>
        <taxon>Ecdysozoa</taxon>
        <taxon>Arthropoda</taxon>
        <taxon>Hexapoda</taxon>
        <taxon>Insecta</taxon>
        <taxon>Pterygota</taxon>
        <taxon>Neoptera</taxon>
        <taxon>Paraneoptera</taxon>
        <taxon>Hemiptera</taxon>
        <taxon>Heteroptera</taxon>
        <taxon>Panheteroptera</taxon>
        <taxon>Cimicomorpha</taxon>
        <taxon>Miridae</taxon>
        <taxon>Dicyphina</taxon>
        <taxon>Nesidiocoris</taxon>
    </lineage>
</organism>
<sequence>MKEETKEKIKVEEGKLEEEMEEKMKVEMEEKDWRRIPTSLFSTYLIFYRTSRHRSSNAPTGTYRLLQAPTNTYRQLQTPTVSRIVEKIRSVSRRYRTTLIPRVDSVTGNGLLRKALQAKALRLLILSLLTVFQGFPDHARGGRWTACRVRAEFFISESEEISSALDFNRLQSRCRRRCDAGKRFGTGTGLSSGQVVLTSYSSLGKASLCRYAEDLTRRCPYAQSLCTAGRIRARTPLPGRAIHLGLFPCSRYPHRRNL</sequence>
<dbReference type="Proteomes" id="UP000479000">
    <property type="component" value="Unassembled WGS sequence"/>
</dbReference>
<keyword evidence="3" id="KW-1185">Reference proteome</keyword>
<evidence type="ECO:0000313" key="3">
    <source>
        <dbReference type="Proteomes" id="UP000479000"/>
    </source>
</evidence>
<proteinExistence type="predicted"/>
<name>A0A6H5HFX2_9HEMI</name>
<evidence type="ECO:0000313" key="2">
    <source>
        <dbReference type="EMBL" id="CAB0016920.1"/>
    </source>
</evidence>
<dbReference type="AlphaFoldDB" id="A0A6H5HFX2"/>
<accession>A0A6H5HFX2</accession>
<feature type="coiled-coil region" evidence="1">
    <location>
        <begin position="2"/>
        <end position="29"/>
    </location>
</feature>
<reference evidence="2 3" key="1">
    <citation type="submission" date="2020-02" db="EMBL/GenBank/DDBJ databases">
        <authorList>
            <person name="Ferguson B K."/>
        </authorList>
    </citation>
    <scope>NUCLEOTIDE SEQUENCE [LARGE SCALE GENOMIC DNA]</scope>
</reference>
<evidence type="ECO:0000256" key="1">
    <source>
        <dbReference type="SAM" id="Coils"/>
    </source>
</evidence>
<gene>
    <name evidence="2" type="ORF">NTEN_LOCUS21041</name>
</gene>
<keyword evidence="1" id="KW-0175">Coiled coil</keyword>
<protein>
    <submittedName>
        <fullName evidence="2">Uncharacterized protein</fullName>
    </submittedName>
</protein>
<dbReference type="EMBL" id="CADCXU010030626">
    <property type="protein sequence ID" value="CAB0016920.1"/>
    <property type="molecule type" value="Genomic_DNA"/>
</dbReference>